<dbReference type="GO" id="GO:0005743">
    <property type="term" value="C:mitochondrial inner membrane"/>
    <property type="evidence" value="ECO:0007669"/>
    <property type="project" value="UniProtKB-SubCell"/>
</dbReference>
<dbReference type="InterPro" id="IPR013288">
    <property type="entry name" value="Cyt_c_oxidase_su4"/>
</dbReference>
<keyword evidence="3 10" id="KW-0812">Transmembrane</keyword>
<comment type="subunit">
    <text evidence="10">Component of the cytochrome c oxidase (complex IV, CIV), a multisubunit enzyme composed of 14 subunits.</text>
</comment>
<evidence type="ECO:0000256" key="9">
    <source>
        <dbReference type="ARBA" id="ARBA00023136"/>
    </source>
</evidence>
<dbReference type="InterPro" id="IPR004203">
    <property type="entry name" value="Cyt_c_oxidase_su4_fam"/>
</dbReference>
<proteinExistence type="inferred from homology"/>
<evidence type="ECO:0000313" key="11">
    <source>
        <dbReference type="EMBL" id="JAL53974.1"/>
    </source>
</evidence>
<dbReference type="CDD" id="cd00922">
    <property type="entry name" value="Cyt_c_Oxidase_IV"/>
    <property type="match status" value="1"/>
</dbReference>
<evidence type="ECO:0000256" key="1">
    <source>
        <dbReference type="ARBA" id="ARBA00004434"/>
    </source>
</evidence>
<dbReference type="SUPFAM" id="SSF81406">
    <property type="entry name" value="Mitochondrial cytochrome c oxidase subunit IV"/>
    <property type="match status" value="1"/>
</dbReference>
<dbReference type="OrthoDB" id="186013at2759"/>
<evidence type="ECO:0000256" key="10">
    <source>
        <dbReference type="RuleBase" id="RU367145"/>
    </source>
</evidence>
<dbReference type="FunFam" id="1.10.442.10:FF:000001">
    <property type="entry name" value="Cytochrome c oxidase subunit 4 isoform 1"/>
    <property type="match status" value="1"/>
</dbReference>
<reference evidence="11" key="1">
    <citation type="submission" date="2015-10" db="EMBL/GenBank/DDBJ databases">
        <title>EvidentialGene: Evidence-directed Construction of Complete mRNA Transcriptomes without Genomes.</title>
        <authorList>
            <person name="Gilbert D.G."/>
        </authorList>
    </citation>
    <scope>NUCLEOTIDE SEQUENCE</scope>
</reference>
<dbReference type="PRINTS" id="PR01873">
    <property type="entry name" value="CYTCOXIDASE4"/>
</dbReference>
<comment type="pathway">
    <text evidence="10">Energy metabolism; oxidative phosphorylation.</text>
</comment>
<evidence type="ECO:0000256" key="7">
    <source>
        <dbReference type="ARBA" id="ARBA00023002"/>
    </source>
</evidence>
<dbReference type="AlphaFoldDB" id="A0A0P5T369"/>
<dbReference type="PANTHER" id="PTHR10707:SF10">
    <property type="entry name" value="CYTOCHROME C OXIDASE SUBUNIT 4"/>
    <property type="match status" value="1"/>
</dbReference>
<keyword evidence="6 10" id="KW-1133">Transmembrane helix</keyword>
<dbReference type="Gene3D" id="1.10.442.10">
    <property type="entry name" value="Cytochrome c oxidase subunit IV"/>
    <property type="match status" value="1"/>
</dbReference>
<keyword evidence="9 10" id="KW-0472">Membrane</keyword>
<dbReference type="GO" id="GO:0016491">
    <property type="term" value="F:oxidoreductase activity"/>
    <property type="evidence" value="ECO:0007669"/>
    <property type="project" value="UniProtKB-KW"/>
</dbReference>
<keyword evidence="7" id="KW-0560">Oxidoreductase</keyword>
<dbReference type="Pfam" id="PF02936">
    <property type="entry name" value="COX4"/>
    <property type="match status" value="1"/>
</dbReference>
<evidence type="ECO:0000256" key="4">
    <source>
        <dbReference type="ARBA" id="ARBA00022792"/>
    </source>
</evidence>
<comment type="subcellular location">
    <subcellularLocation>
        <location evidence="1 10">Mitochondrion inner membrane</location>
        <topology evidence="1 10">Single-pass membrane protein</topology>
    </subcellularLocation>
</comment>
<organism evidence="11">
    <name type="scientific">Daphnia magna</name>
    <dbReference type="NCBI Taxonomy" id="35525"/>
    <lineage>
        <taxon>Eukaryota</taxon>
        <taxon>Metazoa</taxon>
        <taxon>Ecdysozoa</taxon>
        <taxon>Arthropoda</taxon>
        <taxon>Crustacea</taxon>
        <taxon>Branchiopoda</taxon>
        <taxon>Diplostraca</taxon>
        <taxon>Cladocera</taxon>
        <taxon>Anomopoda</taxon>
        <taxon>Daphniidae</taxon>
        <taxon>Daphnia</taxon>
    </lineage>
</organism>
<name>A0A0P5T369_9CRUS</name>
<accession>A0A0P5T369</accession>
<dbReference type="UniPathway" id="UPA00705"/>
<keyword evidence="4 10" id="KW-0999">Mitochondrion inner membrane</keyword>
<dbReference type="GO" id="GO:0045277">
    <property type="term" value="C:respiratory chain complex IV"/>
    <property type="evidence" value="ECO:0007669"/>
    <property type="project" value="InterPro"/>
</dbReference>
<dbReference type="PANTHER" id="PTHR10707">
    <property type="entry name" value="CYTOCHROME C OXIDASE SUBUNIT IV"/>
    <property type="match status" value="1"/>
</dbReference>
<comment type="function">
    <text evidence="10">Component of the cytochrome c oxidase, the last enzyme in the mitochondrial electron transport chain which drives oxidative phosphorylation.</text>
</comment>
<sequence>MANHLVRYAAQLSKARISPIISQVRSTHDHAHDHHEVGDPIKTIIGNREVVGFGMNGQPNYIDRVDFPLPAIRYKEVTPDIQVLREKEKGDWHKLTIEEKKALYRASFCQTFAEIKAPTGEWKSVVGFALIGCSIACWIYIWMKQYVYAPLPVTFSPERQQAQLERMINMQIAPIEGLASKYDYEKGRWKE</sequence>
<comment type="similarity">
    <text evidence="2 10">Belongs to the cytochrome c oxidase IV family.</text>
</comment>
<evidence type="ECO:0000256" key="8">
    <source>
        <dbReference type="ARBA" id="ARBA00023128"/>
    </source>
</evidence>
<dbReference type="InterPro" id="IPR036639">
    <property type="entry name" value="Cyt_c_oxidase_su4_sf"/>
</dbReference>
<evidence type="ECO:0000256" key="5">
    <source>
        <dbReference type="ARBA" id="ARBA00022946"/>
    </source>
</evidence>
<keyword evidence="8 10" id="KW-0496">Mitochondrion</keyword>
<evidence type="ECO:0000256" key="2">
    <source>
        <dbReference type="ARBA" id="ARBA00008135"/>
    </source>
</evidence>
<dbReference type="GO" id="GO:0006123">
    <property type="term" value="P:mitochondrial electron transport, cytochrome c to oxygen"/>
    <property type="evidence" value="ECO:0007669"/>
    <property type="project" value="InterPro"/>
</dbReference>
<feature type="transmembrane region" description="Helical" evidence="10">
    <location>
        <begin position="125"/>
        <end position="143"/>
    </location>
</feature>
<protein>
    <recommendedName>
        <fullName evidence="10">Cytochrome c oxidase subunit 4</fullName>
    </recommendedName>
</protein>
<keyword evidence="5" id="KW-0809">Transit peptide</keyword>
<evidence type="ECO:0000256" key="6">
    <source>
        <dbReference type="ARBA" id="ARBA00022989"/>
    </source>
</evidence>
<evidence type="ECO:0000256" key="3">
    <source>
        <dbReference type="ARBA" id="ARBA00022692"/>
    </source>
</evidence>
<dbReference type="EMBL" id="GDIQ01097752">
    <property type="protein sequence ID" value="JAL53974.1"/>
    <property type="molecule type" value="Transcribed_RNA"/>
</dbReference>